<feature type="non-terminal residue" evidence="2">
    <location>
        <position position="1"/>
    </location>
</feature>
<accession>A0ABU3Y1M7</accession>
<dbReference type="EMBL" id="JAWJUL010000630">
    <property type="protein sequence ID" value="MDV3444053.1"/>
    <property type="molecule type" value="Genomic_DNA"/>
</dbReference>
<dbReference type="InterPro" id="IPR011650">
    <property type="entry name" value="Peptidase_M20_dimer"/>
</dbReference>
<protein>
    <submittedName>
        <fullName evidence="2">Peptidase dimerization domain-containing protein</fullName>
    </submittedName>
</protein>
<evidence type="ECO:0000313" key="3">
    <source>
        <dbReference type="Proteomes" id="UP001273935"/>
    </source>
</evidence>
<feature type="domain" description="Peptidase M20 dimerisation" evidence="1">
    <location>
        <begin position="33"/>
        <end position="67"/>
    </location>
</feature>
<name>A0ABU3Y1M7_9GAMM</name>
<dbReference type="InterPro" id="IPR036264">
    <property type="entry name" value="Bact_exopeptidase_dim_dom"/>
</dbReference>
<reference evidence="2 3" key="1">
    <citation type="submission" date="2023-10" db="EMBL/GenBank/DDBJ databases">
        <title>Pseudomonas otitidis isolated from a paediatric patient with cystic fibrosis in Chile.</title>
        <authorList>
            <person name="Amsteins-Romero L."/>
            <person name="Opazo-Capurro A."/>
            <person name="Matus-Kohler M."/>
            <person name="Gonzalez-Rocha G."/>
        </authorList>
    </citation>
    <scope>NUCLEOTIDE SEQUENCE [LARGE SCALE GENOMIC DNA]</scope>
    <source>
        <strain evidence="2 3">P-714</strain>
    </source>
</reference>
<feature type="non-terminal residue" evidence="2">
    <location>
        <position position="69"/>
    </location>
</feature>
<keyword evidence="3" id="KW-1185">Reference proteome</keyword>
<sequence length="69" mass="7259">EGFAAAEQRGAALAVDDRHLAVLAPAVGTQGPVEGGRALNIVPAECRFDFEVRALPGFDAQQVATRLDR</sequence>
<dbReference type="Pfam" id="PF07687">
    <property type="entry name" value="M20_dimer"/>
    <property type="match status" value="1"/>
</dbReference>
<organism evidence="2 3">
    <name type="scientific">Metapseudomonas otitidis</name>
    <dbReference type="NCBI Taxonomy" id="319939"/>
    <lineage>
        <taxon>Bacteria</taxon>
        <taxon>Pseudomonadati</taxon>
        <taxon>Pseudomonadota</taxon>
        <taxon>Gammaproteobacteria</taxon>
        <taxon>Pseudomonadales</taxon>
        <taxon>Pseudomonadaceae</taxon>
        <taxon>Metapseudomonas</taxon>
    </lineage>
</organism>
<dbReference type="Gene3D" id="3.30.70.360">
    <property type="match status" value="1"/>
</dbReference>
<evidence type="ECO:0000313" key="2">
    <source>
        <dbReference type="EMBL" id="MDV3444053.1"/>
    </source>
</evidence>
<evidence type="ECO:0000259" key="1">
    <source>
        <dbReference type="Pfam" id="PF07687"/>
    </source>
</evidence>
<comment type="caution">
    <text evidence="2">The sequence shown here is derived from an EMBL/GenBank/DDBJ whole genome shotgun (WGS) entry which is preliminary data.</text>
</comment>
<gene>
    <name evidence="2" type="ORF">R0G64_32650</name>
</gene>
<dbReference type="SUPFAM" id="SSF55031">
    <property type="entry name" value="Bacterial exopeptidase dimerisation domain"/>
    <property type="match status" value="1"/>
</dbReference>
<dbReference type="Proteomes" id="UP001273935">
    <property type="component" value="Unassembled WGS sequence"/>
</dbReference>
<proteinExistence type="predicted"/>